<reference evidence="11 12" key="1">
    <citation type="submission" date="2020-08" db="EMBL/GenBank/DDBJ databases">
        <title>Bridging the membrane lipid divide: bacteria of the FCB group superphylum have the potential to synthesize archaeal ether lipids.</title>
        <authorList>
            <person name="Villanueva L."/>
            <person name="Von Meijenfeldt F.A.B."/>
            <person name="Westbye A.B."/>
            <person name="Yadav S."/>
            <person name="Hopmans E.C."/>
            <person name="Dutilh B.E."/>
            <person name="Sinninghe Damste J.S."/>
        </authorList>
    </citation>
    <scope>NUCLEOTIDE SEQUENCE [LARGE SCALE GENOMIC DNA]</scope>
    <source>
        <strain evidence="11">NIOZ-UU81</strain>
    </source>
</reference>
<dbReference type="EMBL" id="JACNLK010000008">
    <property type="protein sequence ID" value="MBC8207637.1"/>
    <property type="molecule type" value="Genomic_DNA"/>
</dbReference>
<dbReference type="PROSITE" id="PS01108">
    <property type="entry name" value="RIBOSOMAL_L24"/>
    <property type="match status" value="1"/>
</dbReference>
<evidence type="ECO:0000256" key="1">
    <source>
        <dbReference type="ARBA" id="ARBA00010618"/>
    </source>
</evidence>
<evidence type="ECO:0000259" key="10">
    <source>
        <dbReference type="SMART" id="SM00739"/>
    </source>
</evidence>
<dbReference type="CDD" id="cd06089">
    <property type="entry name" value="KOW_RPL26"/>
    <property type="match status" value="1"/>
</dbReference>
<dbReference type="GO" id="GO:0019843">
    <property type="term" value="F:rRNA binding"/>
    <property type="evidence" value="ECO:0007669"/>
    <property type="project" value="UniProtKB-UniRule"/>
</dbReference>
<evidence type="ECO:0000256" key="3">
    <source>
        <dbReference type="ARBA" id="ARBA00022884"/>
    </source>
</evidence>
<evidence type="ECO:0000256" key="2">
    <source>
        <dbReference type="ARBA" id="ARBA00022730"/>
    </source>
</evidence>
<dbReference type="GO" id="GO:0006412">
    <property type="term" value="P:translation"/>
    <property type="evidence" value="ECO:0007669"/>
    <property type="project" value="UniProtKB-UniRule"/>
</dbReference>
<dbReference type="InterPro" id="IPR003256">
    <property type="entry name" value="Ribosomal_uL24"/>
</dbReference>
<dbReference type="InterPro" id="IPR005825">
    <property type="entry name" value="Ribosomal_uL24_CS"/>
</dbReference>
<dbReference type="NCBIfam" id="TIGR01079">
    <property type="entry name" value="rplX_bact"/>
    <property type="match status" value="1"/>
</dbReference>
<dbReference type="HAMAP" id="MF_01326_B">
    <property type="entry name" value="Ribosomal_uL24_B"/>
    <property type="match status" value="1"/>
</dbReference>
<dbReference type="InterPro" id="IPR005824">
    <property type="entry name" value="KOW"/>
</dbReference>
<evidence type="ECO:0000256" key="5">
    <source>
        <dbReference type="ARBA" id="ARBA00023274"/>
    </source>
</evidence>
<dbReference type="SMART" id="SM00739">
    <property type="entry name" value="KOW"/>
    <property type="match status" value="1"/>
</dbReference>
<dbReference type="InterPro" id="IPR014722">
    <property type="entry name" value="Rib_uL2_dom2"/>
</dbReference>
<dbReference type="GO" id="GO:1990904">
    <property type="term" value="C:ribonucleoprotein complex"/>
    <property type="evidence" value="ECO:0007669"/>
    <property type="project" value="UniProtKB-KW"/>
</dbReference>
<evidence type="ECO:0000313" key="11">
    <source>
        <dbReference type="EMBL" id="MBC8207637.1"/>
    </source>
</evidence>
<keyword evidence="2 8" id="KW-0699">rRNA-binding</keyword>
<dbReference type="AlphaFoldDB" id="A0A8J6TCV0"/>
<dbReference type="SUPFAM" id="SSF50104">
    <property type="entry name" value="Translation proteins SH3-like domain"/>
    <property type="match status" value="1"/>
</dbReference>
<feature type="domain" description="KOW" evidence="10">
    <location>
        <begin position="7"/>
        <end position="34"/>
    </location>
</feature>
<sequence length="111" mass="12376">MAQGRTYLKKNDQVEVIAGKDKGRVGKVLKVLAPDNQVIVERINMIKRHMKATEMNKQGQIVEKEAPIHVSNLQLICPECTKTGRVGKKILDDGTKVRFCKSCGESVEAQK</sequence>
<name>A0A8J6TCV0_9BACT</name>
<dbReference type="GO" id="GO:0003735">
    <property type="term" value="F:structural constituent of ribosome"/>
    <property type="evidence" value="ECO:0007669"/>
    <property type="project" value="InterPro"/>
</dbReference>
<accession>A0A8J6TCV0</accession>
<protein>
    <recommendedName>
        <fullName evidence="6 8">Large ribosomal subunit protein uL24</fullName>
    </recommendedName>
</protein>
<gene>
    <name evidence="8" type="primary">rplX</name>
    <name evidence="11" type="ORF">H8E79_00500</name>
</gene>
<comment type="similarity">
    <text evidence="1 8 9">Belongs to the universal ribosomal protein uL24 family.</text>
</comment>
<evidence type="ECO:0000256" key="9">
    <source>
        <dbReference type="RuleBase" id="RU003477"/>
    </source>
</evidence>
<dbReference type="Proteomes" id="UP000599024">
    <property type="component" value="Unassembled WGS sequence"/>
</dbReference>
<dbReference type="FunFam" id="2.30.30.30:FF:000004">
    <property type="entry name" value="50S ribosomal protein L24"/>
    <property type="match status" value="1"/>
</dbReference>
<keyword evidence="3 8" id="KW-0694">RNA-binding</keyword>
<keyword evidence="5 8" id="KW-0687">Ribonucleoprotein</keyword>
<dbReference type="GO" id="GO:0005840">
    <property type="term" value="C:ribosome"/>
    <property type="evidence" value="ECO:0007669"/>
    <property type="project" value="UniProtKB-KW"/>
</dbReference>
<proteinExistence type="inferred from homology"/>
<organism evidence="11 12">
    <name type="scientific">Candidatus Desulfatifera sulfidica</name>
    <dbReference type="NCBI Taxonomy" id="2841691"/>
    <lineage>
        <taxon>Bacteria</taxon>
        <taxon>Pseudomonadati</taxon>
        <taxon>Thermodesulfobacteriota</taxon>
        <taxon>Desulfobulbia</taxon>
        <taxon>Desulfobulbales</taxon>
        <taxon>Desulfobulbaceae</taxon>
        <taxon>Candidatus Desulfatifera</taxon>
    </lineage>
</organism>
<comment type="function">
    <text evidence="7 8">One of the proteins that surrounds the polypeptide exit tunnel on the outside of the subunit.</text>
</comment>
<dbReference type="InterPro" id="IPR008991">
    <property type="entry name" value="Translation_prot_SH3-like_sf"/>
</dbReference>
<dbReference type="Pfam" id="PF17136">
    <property type="entry name" value="ribosomal_L24"/>
    <property type="match status" value="1"/>
</dbReference>
<dbReference type="InterPro" id="IPR041988">
    <property type="entry name" value="Ribosomal_uL24_KOW"/>
</dbReference>
<evidence type="ECO:0000256" key="7">
    <source>
        <dbReference type="ARBA" id="ARBA00058688"/>
    </source>
</evidence>
<evidence type="ECO:0000256" key="6">
    <source>
        <dbReference type="ARBA" id="ARBA00035206"/>
    </source>
</evidence>
<comment type="subunit">
    <text evidence="8">Part of the 50S ribosomal subunit.</text>
</comment>
<keyword evidence="4 8" id="KW-0689">Ribosomal protein</keyword>
<evidence type="ECO:0000313" key="12">
    <source>
        <dbReference type="Proteomes" id="UP000599024"/>
    </source>
</evidence>
<evidence type="ECO:0000256" key="8">
    <source>
        <dbReference type="HAMAP-Rule" id="MF_01326"/>
    </source>
</evidence>
<comment type="function">
    <text evidence="8">One of two assembly initiator proteins, it binds directly to the 5'-end of the 23S rRNA, where it nucleates assembly of the 50S subunit.</text>
</comment>
<dbReference type="Gene3D" id="2.30.30.30">
    <property type="match status" value="1"/>
</dbReference>
<dbReference type="InterPro" id="IPR057264">
    <property type="entry name" value="Ribosomal_uL24_C"/>
</dbReference>
<dbReference type="PANTHER" id="PTHR12903">
    <property type="entry name" value="MITOCHONDRIAL RIBOSOMAL PROTEIN L24"/>
    <property type="match status" value="1"/>
</dbReference>
<evidence type="ECO:0000256" key="4">
    <source>
        <dbReference type="ARBA" id="ARBA00022980"/>
    </source>
</evidence>
<comment type="caution">
    <text evidence="11">The sequence shown here is derived from an EMBL/GenBank/DDBJ whole genome shotgun (WGS) entry which is preliminary data.</text>
</comment>
<dbReference type="Pfam" id="PF00467">
    <property type="entry name" value="KOW"/>
    <property type="match status" value="1"/>
</dbReference>